<reference evidence="7 8" key="1">
    <citation type="journal article" date="2023" name="Commun. Biol.">
        <title>Genome analysis of Parmales, the sister group of diatoms, reveals the evolutionary specialization of diatoms from phago-mixotrophs to photoautotrophs.</title>
        <authorList>
            <person name="Ban H."/>
            <person name="Sato S."/>
            <person name="Yoshikawa S."/>
            <person name="Yamada K."/>
            <person name="Nakamura Y."/>
            <person name="Ichinomiya M."/>
            <person name="Sato N."/>
            <person name="Blanc-Mathieu R."/>
            <person name="Endo H."/>
            <person name="Kuwata A."/>
            <person name="Ogata H."/>
        </authorList>
    </citation>
    <scope>NUCLEOTIDE SEQUENCE [LARGE SCALE GENOMIC DNA]</scope>
</reference>
<feature type="non-terminal residue" evidence="7">
    <location>
        <position position="1"/>
    </location>
</feature>
<organism evidence="7 8">
    <name type="scientific">Tetraparma gracilis</name>
    <dbReference type="NCBI Taxonomy" id="2962635"/>
    <lineage>
        <taxon>Eukaryota</taxon>
        <taxon>Sar</taxon>
        <taxon>Stramenopiles</taxon>
        <taxon>Ochrophyta</taxon>
        <taxon>Bolidophyceae</taxon>
        <taxon>Parmales</taxon>
        <taxon>Triparmaceae</taxon>
        <taxon>Tetraparma</taxon>
    </lineage>
</organism>
<keyword evidence="5" id="KW-0539">Nucleus</keyword>
<comment type="similarity">
    <text evidence="2">Belongs to the MAD1 family.</text>
</comment>
<evidence type="ECO:0000256" key="3">
    <source>
        <dbReference type="ARBA" id="ARBA00022618"/>
    </source>
</evidence>
<gene>
    <name evidence="7" type="ORF">TeGR_g13789</name>
</gene>
<keyword evidence="6" id="KW-0131">Cell cycle</keyword>
<keyword evidence="8" id="KW-1185">Reference proteome</keyword>
<dbReference type="Proteomes" id="UP001165060">
    <property type="component" value="Unassembled WGS sequence"/>
</dbReference>
<dbReference type="PANTHER" id="PTHR23168">
    <property type="entry name" value="MITOTIC SPINDLE ASSEMBLY CHECKPOINT PROTEIN MAD1 MITOTIC ARREST DEFICIENT-LIKE PROTEIN 1"/>
    <property type="match status" value="1"/>
</dbReference>
<evidence type="ECO:0000256" key="4">
    <source>
        <dbReference type="ARBA" id="ARBA00022776"/>
    </source>
</evidence>
<dbReference type="Gene3D" id="3.30.457.60">
    <property type="match status" value="1"/>
</dbReference>
<proteinExistence type="inferred from homology"/>
<dbReference type="PANTHER" id="PTHR23168:SF0">
    <property type="entry name" value="MITOTIC SPINDLE ASSEMBLY CHECKPOINT PROTEIN MAD1"/>
    <property type="match status" value="1"/>
</dbReference>
<evidence type="ECO:0000256" key="1">
    <source>
        <dbReference type="ARBA" id="ARBA00004123"/>
    </source>
</evidence>
<dbReference type="Pfam" id="PF05557">
    <property type="entry name" value="MAD"/>
    <property type="match status" value="1"/>
</dbReference>
<keyword evidence="3" id="KW-0132">Cell division</keyword>
<comment type="subcellular location">
    <subcellularLocation>
        <location evidence="1">Nucleus</location>
    </subcellularLocation>
</comment>
<keyword evidence="4" id="KW-0498">Mitosis</keyword>
<comment type="caution">
    <text evidence="7">The sequence shown here is derived from an EMBL/GenBank/DDBJ whole genome shotgun (WGS) entry which is preliminary data.</text>
</comment>
<sequence length="127" mass="13940">GGRTPMKTPSKGGVDYEKVNQRLKEQFARTTALYRDCVTELFGYKVDLENLDKAGKAQLKLRSLFAENGTDELLFKQNAAGKLDLLETPFASGLGPEATVYLTTAKSVPAFLSNVTLTLFDQQTFLG</sequence>
<dbReference type="InterPro" id="IPR008672">
    <property type="entry name" value="Mad1"/>
</dbReference>
<evidence type="ECO:0000256" key="5">
    <source>
        <dbReference type="ARBA" id="ARBA00023242"/>
    </source>
</evidence>
<accession>A0ABQ6MAF9</accession>
<evidence type="ECO:0000256" key="2">
    <source>
        <dbReference type="ARBA" id="ARBA00008029"/>
    </source>
</evidence>
<evidence type="ECO:0000313" key="7">
    <source>
        <dbReference type="EMBL" id="GMI22621.1"/>
    </source>
</evidence>
<dbReference type="EMBL" id="BRYB01001299">
    <property type="protein sequence ID" value="GMI22621.1"/>
    <property type="molecule type" value="Genomic_DNA"/>
</dbReference>
<evidence type="ECO:0000256" key="6">
    <source>
        <dbReference type="ARBA" id="ARBA00023306"/>
    </source>
</evidence>
<evidence type="ECO:0000313" key="8">
    <source>
        <dbReference type="Proteomes" id="UP001165060"/>
    </source>
</evidence>
<name>A0ABQ6MAF9_9STRA</name>
<protein>
    <submittedName>
        <fullName evidence="7">Uncharacterized protein</fullName>
    </submittedName>
</protein>